<organism evidence="3 4">
    <name type="scientific">Heterobasidion irregulare (strain TC 32-1)</name>
    <dbReference type="NCBI Taxonomy" id="747525"/>
    <lineage>
        <taxon>Eukaryota</taxon>
        <taxon>Fungi</taxon>
        <taxon>Dikarya</taxon>
        <taxon>Basidiomycota</taxon>
        <taxon>Agaricomycotina</taxon>
        <taxon>Agaricomycetes</taxon>
        <taxon>Russulales</taxon>
        <taxon>Bondarzewiaceae</taxon>
        <taxon>Heterobasidion</taxon>
        <taxon>Heterobasidion annosum species complex</taxon>
    </lineage>
</organism>
<dbReference type="RefSeq" id="XP_009542420.1">
    <property type="nucleotide sequence ID" value="XM_009544125.1"/>
</dbReference>
<dbReference type="EMBL" id="KI925455">
    <property type="protein sequence ID" value="ETW85573.1"/>
    <property type="molecule type" value="Genomic_DNA"/>
</dbReference>
<accession>W4KI84</accession>
<keyword evidence="2" id="KW-0472">Membrane</keyword>
<dbReference type="AlphaFoldDB" id="W4KI84"/>
<feature type="region of interest" description="Disordered" evidence="1">
    <location>
        <begin position="144"/>
        <end position="191"/>
    </location>
</feature>
<evidence type="ECO:0000256" key="1">
    <source>
        <dbReference type="SAM" id="MobiDB-lite"/>
    </source>
</evidence>
<keyword evidence="4" id="KW-1185">Reference proteome</keyword>
<evidence type="ECO:0000256" key="2">
    <source>
        <dbReference type="SAM" id="Phobius"/>
    </source>
</evidence>
<keyword evidence="2" id="KW-1133">Transmembrane helix</keyword>
<evidence type="ECO:0000313" key="3">
    <source>
        <dbReference type="EMBL" id="ETW85573.1"/>
    </source>
</evidence>
<dbReference type="Proteomes" id="UP000030671">
    <property type="component" value="Unassembled WGS sequence"/>
</dbReference>
<reference evidence="3 4" key="1">
    <citation type="journal article" date="2012" name="New Phytol.">
        <title>Insight into trade-off between wood decay and parasitism from the genome of a fungal forest pathogen.</title>
        <authorList>
            <person name="Olson A."/>
            <person name="Aerts A."/>
            <person name="Asiegbu F."/>
            <person name="Belbahri L."/>
            <person name="Bouzid O."/>
            <person name="Broberg A."/>
            <person name="Canback B."/>
            <person name="Coutinho P.M."/>
            <person name="Cullen D."/>
            <person name="Dalman K."/>
            <person name="Deflorio G."/>
            <person name="van Diepen L.T."/>
            <person name="Dunand C."/>
            <person name="Duplessis S."/>
            <person name="Durling M."/>
            <person name="Gonthier P."/>
            <person name="Grimwood J."/>
            <person name="Fossdal C.G."/>
            <person name="Hansson D."/>
            <person name="Henrissat B."/>
            <person name="Hietala A."/>
            <person name="Himmelstrand K."/>
            <person name="Hoffmeister D."/>
            <person name="Hogberg N."/>
            <person name="James T.Y."/>
            <person name="Karlsson M."/>
            <person name="Kohler A."/>
            <person name="Kues U."/>
            <person name="Lee Y.H."/>
            <person name="Lin Y.C."/>
            <person name="Lind M."/>
            <person name="Lindquist E."/>
            <person name="Lombard V."/>
            <person name="Lucas S."/>
            <person name="Lunden K."/>
            <person name="Morin E."/>
            <person name="Murat C."/>
            <person name="Park J."/>
            <person name="Raffaello T."/>
            <person name="Rouze P."/>
            <person name="Salamov A."/>
            <person name="Schmutz J."/>
            <person name="Solheim H."/>
            <person name="Stahlberg J."/>
            <person name="Velez H."/>
            <person name="de Vries R.P."/>
            <person name="Wiebenga A."/>
            <person name="Woodward S."/>
            <person name="Yakovlev I."/>
            <person name="Garbelotto M."/>
            <person name="Martin F."/>
            <person name="Grigoriev I.V."/>
            <person name="Stenlid J."/>
        </authorList>
    </citation>
    <scope>NUCLEOTIDE SEQUENCE [LARGE SCALE GENOMIC DNA]</scope>
    <source>
        <strain evidence="3 4">TC 32-1</strain>
    </source>
</reference>
<sequence>MPIAGVGSIDIASSVLSDGRSRGPTLTMGIHHFIQVATATVLAGGGSPTAGTVDMEPRGSDIPIAAIAGGTAGGVLLAITAVIAWKWWGSCIKHDQEKKQKEAHAVLAVRANTRRNASSAFSTTHTQYQPALAMDAGGRKVKFAAPSSHAQKKSRRIGVQDGQNGNAADPTRPSFSKPHRRVLEKTPYVPSPRSPIVQRAVAPTAGHVSAAWPSHTAPITSAGEASQRRPLHPTPIPSTVVMPKKAAEFSPNLEQPTLLHKDSMTSSDSWYSAQSFDSWYSMQSGEEHRPAPSRRLLNWLDPMNRLSILTRSSGSMYSTTD</sequence>
<name>W4KI84_HETIT</name>
<dbReference type="OrthoDB" id="3244253at2759"/>
<dbReference type="GeneID" id="20677355"/>
<evidence type="ECO:0000313" key="4">
    <source>
        <dbReference type="Proteomes" id="UP000030671"/>
    </source>
</evidence>
<dbReference type="KEGG" id="hir:HETIRDRAFT_470647"/>
<feature type="transmembrane region" description="Helical" evidence="2">
    <location>
        <begin position="64"/>
        <end position="88"/>
    </location>
</feature>
<keyword evidence="2" id="KW-0812">Transmembrane</keyword>
<dbReference type="eggNOG" id="ENOG502SZNM">
    <property type="taxonomic scope" value="Eukaryota"/>
</dbReference>
<protein>
    <submittedName>
        <fullName evidence="3">Uncharacterized protein</fullName>
    </submittedName>
</protein>
<proteinExistence type="predicted"/>
<dbReference type="HOGENOM" id="CLU_842153_0_0_1"/>
<dbReference type="InParanoid" id="W4KI84"/>
<gene>
    <name evidence="3" type="ORF">HETIRDRAFT_470647</name>
</gene>